<organism evidence="1 2">
    <name type="scientific">Triparma verrucosa</name>
    <dbReference type="NCBI Taxonomy" id="1606542"/>
    <lineage>
        <taxon>Eukaryota</taxon>
        <taxon>Sar</taxon>
        <taxon>Stramenopiles</taxon>
        <taxon>Ochrophyta</taxon>
        <taxon>Bolidophyceae</taxon>
        <taxon>Parmales</taxon>
        <taxon>Triparmaceae</taxon>
        <taxon>Triparma</taxon>
    </lineage>
</organism>
<dbReference type="EMBL" id="BRXX01000006">
    <property type="protein sequence ID" value="GMH81705.1"/>
    <property type="molecule type" value="Genomic_DNA"/>
</dbReference>
<protein>
    <submittedName>
        <fullName evidence="1">Uncharacterized protein</fullName>
    </submittedName>
</protein>
<sequence length="469" mass="52523">MSFCWRVRQLPPEKLKDISSITHSKWVTLPEDAQTLLEAEFVSELPPKSSLFRGFNQTGSIASLPNFSISLALLSEIYGLVQIEEICSQINQNHIIDGPFLTDDPNPTPLDFGQVKIAFEVNNYGVAFPISDDGHHLRCPTHSYMGVGFCLELERHGGAVPLPLPFSSSSIPYHINDPILRTLLLIVNRQDSNLFPLAGHQSTLLRYIYSYLLQPTSPILDTTTISSVKIGPVAFPDPQDININMLPFHIGDIHSLPKEYQHYWPLIQSCNSRWRDREARSQRKSSKDKPPVIAYLTIHESQVAPSTSHRRCGLHTETPGVVINGSIKPSVDFSYHPWGMGSIAFGTPKNGIYMASNVAASTLLYDCEVKEDCMDQVEGGDCSFLRHYMGDGIQCEANQIYWITDRTPHESVILKEGGYRQFFRVVEGEIGVWWEDHSTENEKVKVPPTVKILTGSKFGGVDVQEVKAI</sequence>
<proteinExistence type="predicted"/>
<dbReference type="Proteomes" id="UP001165160">
    <property type="component" value="Unassembled WGS sequence"/>
</dbReference>
<evidence type="ECO:0000313" key="1">
    <source>
        <dbReference type="EMBL" id="GMH81705.1"/>
    </source>
</evidence>
<comment type="caution">
    <text evidence="1">The sequence shown here is derived from an EMBL/GenBank/DDBJ whole genome shotgun (WGS) entry which is preliminary data.</text>
</comment>
<accession>A0A9W7B566</accession>
<gene>
    <name evidence="1" type="ORF">TrVE_jg3094</name>
</gene>
<keyword evidence="2" id="KW-1185">Reference proteome</keyword>
<evidence type="ECO:0000313" key="2">
    <source>
        <dbReference type="Proteomes" id="UP001165160"/>
    </source>
</evidence>
<dbReference type="AlphaFoldDB" id="A0A9W7B566"/>
<name>A0A9W7B566_9STRA</name>
<reference evidence="2" key="1">
    <citation type="journal article" date="2023" name="Commun. Biol.">
        <title>Genome analysis of Parmales, the sister group of diatoms, reveals the evolutionary specialization of diatoms from phago-mixotrophs to photoautotrophs.</title>
        <authorList>
            <person name="Ban H."/>
            <person name="Sato S."/>
            <person name="Yoshikawa S."/>
            <person name="Yamada K."/>
            <person name="Nakamura Y."/>
            <person name="Ichinomiya M."/>
            <person name="Sato N."/>
            <person name="Blanc-Mathieu R."/>
            <person name="Endo H."/>
            <person name="Kuwata A."/>
            <person name="Ogata H."/>
        </authorList>
    </citation>
    <scope>NUCLEOTIDE SEQUENCE [LARGE SCALE GENOMIC DNA]</scope>
    <source>
        <strain evidence="2">NIES 3699</strain>
    </source>
</reference>